<dbReference type="SUPFAM" id="SSF63829">
    <property type="entry name" value="Calcium-dependent phosphotriesterase"/>
    <property type="match status" value="1"/>
</dbReference>
<protein>
    <recommendedName>
        <fullName evidence="2">Bulb-type lectin domain-containing protein</fullName>
    </recommendedName>
</protein>
<comment type="caution">
    <text evidence="1">The sequence shown here is derived from an EMBL/GenBank/DDBJ whole genome shotgun (WGS) entry which is preliminary data.</text>
</comment>
<organism evidence="1">
    <name type="scientific">marine sediment metagenome</name>
    <dbReference type="NCBI Taxonomy" id="412755"/>
    <lineage>
        <taxon>unclassified sequences</taxon>
        <taxon>metagenomes</taxon>
        <taxon>ecological metagenomes</taxon>
    </lineage>
</organism>
<evidence type="ECO:0008006" key="2">
    <source>
        <dbReference type="Google" id="ProtNLM"/>
    </source>
</evidence>
<name>X1T0N3_9ZZZZ</name>
<dbReference type="EMBL" id="BARW01025033">
    <property type="protein sequence ID" value="GAI98748.1"/>
    <property type="molecule type" value="Genomic_DNA"/>
</dbReference>
<reference evidence="1" key="1">
    <citation type="journal article" date="2014" name="Front. Microbiol.">
        <title>High frequency of phylogenetically diverse reductive dehalogenase-homologous genes in deep subseafloor sedimentary metagenomes.</title>
        <authorList>
            <person name="Kawai M."/>
            <person name="Futagami T."/>
            <person name="Toyoda A."/>
            <person name="Takaki Y."/>
            <person name="Nishi S."/>
            <person name="Hori S."/>
            <person name="Arai W."/>
            <person name="Tsubouchi T."/>
            <person name="Morono Y."/>
            <person name="Uchiyama I."/>
            <person name="Ito T."/>
            <person name="Fujiyama A."/>
            <person name="Inagaki F."/>
            <person name="Takami H."/>
        </authorList>
    </citation>
    <scope>NUCLEOTIDE SEQUENCE</scope>
    <source>
        <strain evidence="1">Expedition CK06-06</strain>
    </source>
</reference>
<proteinExistence type="predicted"/>
<gene>
    <name evidence="1" type="ORF">S12H4_41134</name>
</gene>
<evidence type="ECO:0000313" key="1">
    <source>
        <dbReference type="EMBL" id="GAI98748.1"/>
    </source>
</evidence>
<dbReference type="Gene3D" id="2.80.10.50">
    <property type="match status" value="1"/>
</dbReference>
<sequence>MQKKDLILLVIIISFSIFVNIAKDPIEQETKALNLHTSNNEYWSKTWGTAGNEWASSIAVDSMDNIYIGSYTNYTENGTYDTCLIKYNNSGIYEWNQTWGGEWDENALDMAIDSSDNIYLTGYTMSYGTGLFDIFLLKYNNSGQLEWFETYGVGN</sequence>
<dbReference type="AlphaFoldDB" id="X1T0N3"/>
<accession>X1T0N3</accession>
<dbReference type="PANTHER" id="PTHR42754">
    <property type="entry name" value="ENDOGLUCANASE"/>
    <property type="match status" value="1"/>
</dbReference>
<dbReference type="PANTHER" id="PTHR42754:SF1">
    <property type="entry name" value="LIPOPROTEIN"/>
    <property type="match status" value="1"/>
</dbReference>